<dbReference type="GO" id="GO:0000176">
    <property type="term" value="C:nuclear exosome (RNase complex)"/>
    <property type="evidence" value="ECO:0007669"/>
    <property type="project" value="TreeGrafter"/>
</dbReference>
<feature type="compositionally biased region" description="Acidic residues" evidence="11">
    <location>
        <begin position="381"/>
        <end position="392"/>
    </location>
</feature>
<dbReference type="SUPFAM" id="SSF54211">
    <property type="entry name" value="Ribosomal protein S5 domain 2-like"/>
    <property type="match status" value="1"/>
</dbReference>
<evidence type="ECO:0000256" key="3">
    <source>
        <dbReference type="ARBA" id="ARBA00006678"/>
    </source>
</evidence>
<feature type="region of interest" description="Disordered" evidence="11">
    <location>
        <begin position="450"/>
        <end position="488"/>
    </location>
</feature>
<keyword evidence="7" id="KW-0271">Exosome</keyword>
<keyword evidence="15" id="KW-1185">Reference proteome</keyword>
<dbReference type="SUPFAM" id="SSF55666">
    <property type="entry name" value="Ribonuclease PH domain 2-like"/>
    <property type="match status" value="1"/>
</dbReference>
<dbReference type="InterPro" id="IPR050590">
    <property type="entry name" value="Exosome_comp_Rrp42_subfam"/>
</dbReference>
<dbReference type="FunFam" id="3.30.230.70:FF:000005">
    <property type="entry name" value="Exosome complex component RRP45"/>
    <property type="match status" value="1"/>
</dbReference>
<dbReference type="InterPro" id="IPR027408">
    <property type="entry name" value="PNPase/RNase_PH_dom_sf"/>
</dbReference>
<dbReference type="GO" id="GO:0071038">
    <property type="term" value="P:TRAMP-dependent tRNA surveillance pathway"/>
    <property type="evidence" value="ECO:0007669"/>
    <property type="project" value="TreeGrafter"/>
</dbReference>
<dbReference type="GO" id="GO:0035925">
    <property type="term" value="F:mRNA 3'-UTR AU-rich region binding"/>
    <property type="evidence" value="ECO:0007669"/>
    <property type="project" value="TreeGrafter"/>
</dbReference>
<dbReference type="GO" id="GO:0034476">
    <property type="term" value="P:U5 snRNA 3'-end processing"/>
    <property type="evidence" value="ECO:0007669"/>
    <property type="project" value="TreeGrafter"/>
</dbReference>
<name>A0AAN9V8Z9_9ORTH</name>
<dbReference type="CDD" id="cd11368">
    <property type="entry name" value="RNase_PH_RRP45"/>
    <property type="match status" value="1"/>
</dbReference>
<evidence type="ECO:0000256" key="5">
    <source>
        <dbReference type="ARBA" id="ARBA00022490"/>
    </source>
</evidence>
<gene>
    <name evidence="14" type="ORF">R5R35_007950</name>
</gene>
<evidence type="ECO:0000313" key="15">
    <source>
        <dbReference type="Proteomes" id="UP001378592"/>
    </source>
</evidence>
<evidence type="ECO:0000259" key="13">
    <source>
        <dbReference type="Pfam" id="PF03725"/>
    </source>
</evidence>
<evidence type="ECO:0000256" key="4">
    <source>
        <dbReference type="ARBA" id="ARBA00019572"/>
    </source>
</evidence>
<accession>A0AAN9V8Z9</accession>
<dbReference type="GO" id="GO:0071028">
    <property type="term" value="P:nuclear mRNA surveillance"/>
    <property type="evidence" value="ECO:0007669"/>
    <property type="project" value="TreeGrafter"/>
</dbReference>
<organism evidence="14 15">
    <name type="scientific">Gryllus longicercus</name>
    <dbReference type="NCBI Taxonomy" id="2509291"/>
    <lineage>
        <taxon>Eukaryota</taxon>
        <taxon>Metazoa</taxon>
        <taxon>Ecdysozoa</taxon>
        <taxon>Arthropoda</taxon>
        <taxon>Hexapoda</taxon>
        <taxon>Insecta</taxon>
        <taxon>Pterygota</taxon>
        <taxon>Neoptera</taxon>
        <taxon>Polyneoptera</taxon>
        <taxon>Orthoptera</taxon>
        <taxon>Ensifera</taxon>
        <taxon>Gryllidea</taxon>
        <taxon>Grylloidea</taxon>
        <taxon>Gryllidae</taxon>
        <taxon>Gryllinae</taxon>
        <taxon>Gryllus</taxon>
    </lineage>
</organism>
<evidence type="ECO:0000256" key="10">
    <source>
        <dbReference type="ARBA" id="ARBA00032660"/>
    </source>
</evidence>
<feature type="region of interest" description="Disordered" evidence="11">
    <location>
        <begin position="326"/>
        <end position="413"/>
    </location>
</feature>
<feature type="domain" description="Exoribonuclease phosphorolytic" evidence="13">
    <location>
        <begin position="191"/>
        <end position="249"/>
    </location>
</feature>
<evidence type="ECO:0000256" key="8">
    <source>
        <dbReference type="ARBA" id="ARBA00022884"/>
    </source>
</evidence>
<evidence type="ECO:0000256" key="6">
    <source>
        <dbReference type="ARBA" id="ARBA00022552"/>
    </source>
</evidence>
<protein>
    <recommendedName>
        <fullName evidence="4">Exosome complex component RRP45</fullName>
    </recommendedName>
    <alternativeName>
        <fullName evidence="10">Exosome component 9</fullName>
    </alternativeName>
</protein>
<dbReference type="GO" id="GO:0034475">
    <property type="term" value="P:U4 snRNA 3'-end processing"/>
    <property type="evidence" value="ECO:0007669"/>
    <property type="project" value="TreeGrafter"/>
</dbReference>
<dbReference type="GO" id="GO:0016075">
    <property type="term" value="P:rRNA catabolic process"/>
    <property type="evidence" value="ECO:0007669"/>
    <property type="project" value="TreeGrafter"/>
</dbReference>
<evidence type="ECO:0000313" key="14">
    <source>
        <dbReference type="EMBL" id="KAK7790709.1"/>
    </source>
</evidence>
<dbReference type="GO" id="GO:0005730">
    <property type="term" value="C:nucleolus"/>
    <property type="evidence" value="ECO:0007669"/>
    <property type="project" value="UniProtKB-SubCell"/>
</dbReference>
<keyword evidence="5" id="KW-0963">Cytoplasm</keyword>
<reference evidence="14 15" key="1">
    <citation type="submission" date="2024-03" db="EMBL/GenBank/DDBJ databases">
        <title>The genome assembly and annotation of the cricket Gryllus longicercus Weissman &amp; Gray.</title>
        <authorList>
            <person name="Szrajer S."/>
            <person name="Gray D."/>
            <person name="Ylla G."/>
        </authorList>
    </citation>
    <scope>NUCLEOTIDE SEQUENCE [LARGE SCALE GENOMIC DNA]</scope>
    <source>
        <strain evidence="14">DAG 2021-001</strain>
        <tissue evidence="14">Whole body minus gut</tissue>
    </source>
</reference>
<evidence type="ECO:0000259" key="12">
    <source>
        <dbReference type="Pfam" id="PF01138"/>
    </source>
</evidence>
<comment type="subcellular location">
    <subcellularLocation>
        <location evidence="1">Cytoplasm</location>
    </subcellularLocation>
    <subcellularLocation>
        <location evidence="2">Nucleus</location>
        <location evidence="2">Nucleolus</location>
    </subcellularLocation>
</comment>
<feature type="compositionally biased region" description="Basic and acidic residues" evidence="11">
    <location>
        <begin position="393"/>
        <end position="405"/>
    </location>
</feature>
<feature type="domain" description="Exoribonuclease phosphorolytic" evidence="12">
    <location>
        <begin position="31"/>
        <end position="163"/>
    </location>
</feature>
<feature type="compositionally biased region" description="Basic and acidic residues" evidence="11">
    <location>
        <begin position="450"/>
        <end position="479"/>
    </location>
</feature>
<comment type="caution">
    <text evidence="14">The sequence shown here is derived from an EMBL/GenBank/DDBJ whole genome shotgun (WGS) entry which is preliminary data.</text>
</comment>
<dbReference type="Pfam" id="PF01138">
    <property type="entry name" value="RNase_PH"/>
    <property type="match status" value="1"/>
</dbReference>
<keyword evidence="6" id="KW-0698">rRNA processing</keyword>
<dbReference type="Gene3D" id="3.30.230.70">
    <property type="entry name" value="GHMP Kinase, N-terminal domain"/>
    <property type="match status" value="1"/>
</dbReference>
<sequence length="488" mass="54538">MKESILSISEKTFILSALSETRRLDGRKLDEFRPMKIHFGSDWGCCIVTLGQTKVIAQVSCEVQQPKPTRPNEGLLLLFVELSPMGAPHFEAGRQSDLAVQLNRLLEKCIKDSRCVDLESLCITAEEKVWAVRVDVNILNHEGNLVDAASLAALTALSHFRRPDVTTTGEQTIIHDPAERDPIPITLHHHPVCVSYAVFDKGNHVIADPTAIEERVSEGQIVFGVNAYRELCGLHLGGNAPITLEMVNKYATRAAKRALELVTQMKKALAEDLKNRISGIEVGFRDCIDSNNRLSLGKDNFQIQLFTPDFKKERAKRASNIDVKEEKINDEVMDDSSEDDSEPVIVSVGKGSAELVNQKKQDMKLRRKRKLQNDEGGKEYDVDESSSSEESDNLDKESEDTRKNGEPMSDSEIQVVAEYKGTENKPNENKVIANIELSGDSEEEETVLLHGEDLKNGSTEKGRGRCPKEEKMEGDEPHSRGWYSKPTW</sequence>
<dbReference type="GO" id="GO:0000177">
    <property type="term" value="C:cytoplasmic exosome (RNase complex)"/>
    <property type="evidence" value="ECO:0007669"/>
    <property type="project" value="TreeGrafter"/>
</dbReference>
<dbReference type="GO" id="GO:0071035">
    <property type="term" value="P:nuclear polyadenylation-dependent rRNA catabolic process"/>
    <property type="evidence" value="ECO:0007669"/>
    <property type="project" value="TreeGrafter"/>
</dbReference>
<evidence type="ECO:0000256" key="2">
    <source>
        <dbReference type="ARBA" id="ARBA00004604"/>
    </source>
</evidence>
<evidence type="ECO:0000256" key="7">
    <source>
        <dbReference type="ARBA" id="ARBA00022835"/>
    </source>
</evidence>
<evidence type="ECO:0000256" key="11">
    <source>
        <dbReference type="SAM" id="MobiDB-lite"/>
    </source>
</evidence>
<dbReference type="PANTHER" id="PTHR11097:SF14">
    <property type="entry name" value="EXOSOME COMPLEX COMPONENT RRP45"/>
    <property type="match status" value="1"/>
</dbReference>
<dbReference type="AlphaFoldDB" id="A0AAN9V8Z9"/>
<dbReference type="EMBL" id="JAZDUA010000596">
    <property type="protein sequence ID" value="KAK7790709.1"/>
    <property type="molecule type" value="Genomic_DNA"/>
</dbReference>
<dbReference type="GO" id="GO:0034473">
    <property type="term" value="P:U1 snRNA 3'-end processing"/>
    <property type="evidence" value="ECO:0007669"/>
    <property type="project" value="TreeGrafter"/>
</dbReference>
<evidence type="ECO:0000256" key="1">
    <source>
        <dbReference type="ARBA" id="ARBA00004496"/>
    </source>
</evidence>
<dbReference type="InterPro" id="IPR036345">
    <property type="entry name" value="ExoRNase_PH_dom2_sf"/>
</dbReference>
<dbReference type="InterPro" id="IPR001247">
    <property type="entry name" value="ExoRNase_PH_dom1"/>
</dbReference>
<dbReference type="InterPro" id="IPR020568">
    <property type="entry name" value="Ribosomal_Su5_D2-typ_SF"/>
</dbReference>
<dbReference type="GO" id="GO:0000467">
    <property type="term" value="P:exonucleolytic trimming to generate mature 3'-end of 5.8S rRNA from tricistronic rRNA transcript (SSU-rRNA, 5.8S rRNA, LSU-rRNA)"/>
    <property type="evidence" value="ECO:0007669"/>
    <property type="project" value="TreeGrafter"/>
</dbReference>
<feature type="compositionally biased region" description="Acidic residues" evidence="11">
    <location>
        <begin position="331"/>
        <end position="342"/>
    </location>
</feature>
<dbReference type="InterPro" id="IPR015847">
    <property type="entry name" value="ExoRNase_PH_dom2"/>
</dbReference>
<dbReference type="PANTHER" id="PTHR11097">
    <property type="entry name" value="EXOSOME COMPLEX EXONUCLEASE RIBOSOMAL RNA PROCESSING PROTEIN"/>
    <property type="match status" value="1"/>
</dbReference>
<dbReference type="InterPro" id="IPR033100">
    <property type="entry name" value="Rrp45"/>
</dbReference>
<dbReference type="Pfam" id="PF03725">
    <property type="entry name" value="RNase_PH_C"/>
    <property type="match status" value="1"/>
</dbReference>
<feature type="compositionally biased region" description="Basic and acidic residues" evidence="11">
    <location>
        <begin position="371"/>
        <end position="380"/>
    </location>
</feature>
<proteinExistence type="inferred from homology"/>
<keyword evidence="8" id="KW-0694">RNA-binding</keyword>
<comment type="similarity">
    <text evidence="3">Belongs to the RNase PH family.</text>
</comment>
<evidence type="ECO:0000256" key="9">
    <source>
        <dbReference type="ARBA" id="ARBA00023242"/>
    </source>
</evidence>
<keyword evidence="9" id="KW-0539">Nucleus</keyword>
<dbReference type="Proteomes" id="UP001378592">
    <property type="component" value="Unassembled WGS sequence"/>
</dbReference>